<dbReference type="EMBL" id="CP061799">
    <property type="protein sequence ID" value="QTA81012.1"/>
    <property type="molecule type" value="Genomic_DNA"/>
</dbReference>
<keyword evidence="2" id="KW-1185">Reference proteome</keyword>
<gene>
    <name evidence="1" type="ORF">dnl_33330</name>
</gene>
<evidence type="ECO:0000313" key="2">
    <source>
        <dbReference type="Proteomes" id="UP000663720"/>
    </source>
</evidence>
<name>A0A975GH76_9BACT</name>
<dbReference type="KEGG" id="dli:dnl_33330"/>
<evidence type="ECO:0000313" key="1">
    <source>
        <dbReference type="EMBL" id="QTA81012.1"/>
    </source>
</evidence>
<proteinExistence type="predicted"/>
<organism evidence="1 2">
    <name type="scientific">Desulfonema limicola</name>
    <dbReference type="NCBI Taxonomy" id="45656"/>
    <lineage>
        <taxon>Bacteria</taxon>
        <taxon>Pseudomonadati</taxon>
        <taxon>Thermodesulfobacteriota</taxon>
        <taxon>Desulfobacteria</taxon>
        <taxon>Desulfobacterales</taxon>
        <taxon>Desulfococcaceae</taxon>
        <taxon>Desulfonema</taxon>
    </lineage>
</organism>
<reference evidence="1" key="1">
    <citation type="journal article" date="2021" name="Microb. Physiol.">
        <title>Proteogenomic Insights into the Physiology of Marine, Sulfate-Reducing, Filamentous Desulfonema limicola and Desulfonema magnum.</title>
        <authorList>
            <person name="Schnaars V."/>
            <person name="Wohlbrand L."/>
            <person name="Scheve S."/>
            <person name="Hinrichs C."/>
            <person name="Reinhardt R."/>
            <person name="Rabus R."/>
        </authorList>
    </citation>
    <scope>NUCLEOTIDE SEQUENCE</scope>
    <source>
        <strain evidence="1">5ac10</strain>
    </source>
</reference>
<dbReference type="AlphaFoldDB" id="A0A975GH76"/>
<dbReference type="Proteomes" id="UP000663720">
    <property type="component" value="Chromosome"/>
</dbReference>
<accession>A0A975GH76</accession>
<sequence>MDCQELKFRSSKLHFVSCLSTMIGFKKRFLYQTFKPCFYNKGQNLEGLKTEKGI</sequence>
<protein>
    <submittedName>
        <fullName evidence="1">Uncharacterized protein</fullName>
    </submittedName>
</protein>